<dbReference type="EMBL" id="QZCE01000002">
    <property type="protein sequence ID" value="NEZ65399.1"/>
    <property type="molecule type" value="Genomic_DNA"/>
</dbReference>
<protein>
    <submittedName>
        <fullName evidence="1">Uncharacterized protein</fullName>
    </submittedName>
</protein>
<comment type="caution">
    <text evidence="1">The sequence shown here is derived from an EMBL/GenBank/DDBJ whole genome shotgun (WGS) entry which is preliminary data.</text>
</comment>
<name>A0A6M0SA96_9CYAN</name>
<evidence type="ECO:0000313" key="1">
    <source>
        <dbReference type="EMBL" id="NEZ65399.1"/>
    </source>
</evidence>
<sequence length="110" mass="12245">MNDLRARLERLEAHVGLPEDDFVPPKKALEMMGYGAGLGETKLRSLLKRALWAHEANVPCPLVLGEHYNAFPNGERITWLVNWPKMKEALAQGPSLWANVPELPEAYGAA</sequence>
<organism evidence="1 2">
    <name type="scientific">Adonisia turfae CCMR0082</name>
    <dbReference type="NCBI Taxonomy" id="2304604"/>
    <lineage>
        <taxon>Bacteria</taxon>
        <taxon>Bacillati</taxon>
        <taxon>Cyanobacteriota</taxon>
        <taxon>Adonisia</taxon>
        <taxon>Adonisia turfae</taxon>
    </lineage>
</organism>
<proteinExistence type="predicted"/>
<dbReference type="Proteomes" id="UP000473574">
    <property type="component" value="Unassembled WGS sequence"/>
</dbReference>
<dbReference type="AlphaFoldDB" id="A0A6M0SA96"/>
<accession>A0A6M0SA96</accession>
<evidence type="ECO:0000313" key="2">
    <source>
        <dbReference type="Proteomes" id="UP000473574"/>
    </source>
</evidence>
<reference evidence="1 2" key="1">
    <citation type="journal article" date="2020" name="Microb. Ecol.">
        <title>Ecogenomics of the Marine Benthic Filamentous Cyanobacterium Adonisia.</title>
        <authorList>
            <person name="Walter J.M."/>
            <person name="Coutinho F.H."/>
            <person name="Leomil L."/>
            <person name="Hargreaves P.I."/>
            <person name="Campeao M.E."/>
            <person name="Vieira V.V."/>
            <person name="Silva B.S."/>
            <person name="Fistarol G.O."/>
            <person name="Salomon P.S."/>
            <person name="Sawabe T."/>
            <person name="Mino S."/>
            <person name="Hosokawa M."/>
            <person name="Miyashita H."/>
            <person name="Maruyama F."/>
            <person name="van Verk M.C."/>
            <person name="Dutilh B.E."/>
            <person name="Thompson C.C."/>
            <person name="Thompson F.L."/>
        </authorList>
    </citation>
    <scope>NUCLEOTIDE SEQUENCE [LARGE SCALE GENOMIC DNA]</scope>
    <source>
        <strain evidence="1 2">CCMR0082</strain>
    </source>
</reference>
<gene>
    <name evidence="1" type="ORF">D0962_21935</name>
</gene>